<proteinExistence type="predicted"/>
<protein>
    <submittedName>
        <fullName evidence="1">Uncharacterized protein</fullName>
    </submittedName>
</protein>
<dbReference type="AlphaFoldDB" id="A0A2W4R1Y1"/>
<sequence length="107" mass="11909">MPSAWRVSSADVMPDGCSDLDSHAAKHQDHGVKPVQDCSFKPCPDSQLNPLFGFKIDQPDVPLIILCLAWLIGQLFPDRVSRRVPCPTVPPDGRRVPLIFRFCTLLN</sequence>
<reference evidence="1 2" key="1">
    <citation type="journal article" date="2018" name="Aquat. Microb. Ecol.">
        <title>Gammaproteobacterial methanotrophs dominate.</title>
        <authorList>
            <person name="Rissanen A.J."/>
            <person name="Saarenheimo J."/>
            <person name="Tiirola M."/>
            <person name="Peura S."/>
            <person name="Aalto S.L."/>
            <person name="Karvinen A."/>
            <person name="Nykanen H."/>
        </authorList>
    </citation>
    <scope>NUCLEOTIDE SEQUENCE [LARGE SCALE GENOMIC DNA]</scope>
    <source>
        <strain evidence="1">AMbin10</strain>
    </source>
</reference>
<comment type="caution">
    <text evidence="1">The sequence shown here is derived from an EMBL/GenBank/DDBJ whole genome shotgun (WGS) entry which is preliminary data.</text>
</comment>
<accession>A0A2W4R1Y1</accession>
<name>A0A2W4R1Y1_9GAMM</name>
<evidence type="ECO:0000313" key="1">
    <source>
        <dbReference type="EMBL" id="PZN78295.1"/>
    </source>
</evidence>
<gene>
    <name evidence="1" type="ORF">DM484_13000</name>
</gene>
<organism evidence="1 2">
    <name type="scientific">Candidatus Methylumidiphilus alinenensis</name>
    <dbReference type="NCBI Taxonomy" id="2202197"/>
    <lineage>
        <taxon>Bacteria</taxon>
        <taxon>Pseudomonadati</taxon>
        <taxon>Pseudomonadota</taxon>
        <taxon>Gammaproteobacteria</taxon>
        <taxon>Methylococcales</taxon>
        <taxon>Candidatus Methylumidiphilus</taxon>
    </lineage>
</organism>
<dbReference type="EMBL" id="QJPH01000321">
    <property type="protein sequence ID" value="PZN78295.1"/>
    <property type="molecule type" value="Genomic_DNA"/>
</dbReference>
<dbReference type="Proteomes" id="UP000249396">
    <property type="component" value="Unassembled WGS sequence"/>
</dbReference>
<evidence type="ECO:0000313" key="2">
    <source>
        <dbReference type="Proteomes" id="UP000249396"/>
    </source>
</evidence>